<keyword evidence="1" id="KW-1133">Transmembrane helix</keyword>
<organism evidence="2 3">
    <name type="scientific">Helianthus annuus</name>
    <name type="common">Common sunflower</name>
    <dbReference type="NCBI Taxonomy" id="4232"/>
    <lineage>
        <taxon>Eukaryota</taxon>
        <taxon>Viridiplantae</taxon>
        <taxon>Streptophyta</taxon>
        <taxon>Embryophyta</taxon>
        <taxon>Tracheophyta</taxon>
        <taxon>Spermatophyta</taxon>
        <taxon>Magnoliopsida</taxon>
        <taxon>eudicotyledons</taxon>
        <taxon>Gunneridae</taxon>
        <taxon>Pentapetalae</taxon>
        <taxon>asterids</taxon>
        <taxon>campanulids</taxon>
        <taxon>Asterales</taxon>
        <taxon>Asteraceae</taxon>
        <taxon>Asteroideae</taxon>
        <taxon>Heliantheae alliance</taxon>
        <taxon>Heliantheae</taxon>
        <taxon>Helianthus</taxon>
    </lineage>
</organism>
<name>A0A251RXA6_HELAN</name>
<keyword evidence="1" id="KW-0812">Transmembrane</keyword>
<feature type="transmembrane region" description="Helical" evidence="1">
    <location>
        <begin position="15"/>
        <end position="35"/>
    </location>
</feature>
<dbReference type="InParanoid" id="A0A251RXA6"/>
<sequence>MPAYIVGFFSSIQTLLYYIILYYIILYYIILYYILNYKVGDCLFPHYQPAFSFFPLSATRV</sequence>
<dbReference type="AlphaFoldDB" id="A0A251RXA6"/>
<evidence type="ECO:0000256" key="1">
    <source>
        <dbReference type="SAM" id="Phobius"/>
    </source>
</evidence>
<reference evidence="3" key="1">
    <citation type="journal article" date="2017" name="Nature">
        <title>The sunflower genome provides insights into oil metabolism, flowering and Asterid evolution.</title>
        <authorList>
            <person name="Badouin H."/>
            <person name="Gouzy J."/>
            <person name="Grassa C.J."/>
            <person name="Murat F."/>
            <person name="Staton S.E."/>
            <person name="Cottret L."/>
            <person name="Lelandais-Briere C."/>
            <person name="Owens G.L."/>
            <person name="Carrere S."/>
            <person name="Mayjonade B."/>
            <person name="Legrand L."/>
            <person name="Gill N."/>
            <person name="Kane N.C."/>
            <person name="Bowers J.E."/>
            <person name="Hubner S."/>
            <person name="Bellec A."/>
            <person name="Berard A."/>
            <person name="Berges H."/>
            <person name="Blanchet N."/>
            <person name="Boniface M.C."/>
            <person name="Brunel D."/>
            <person name="Catrice O."/>
            <person name="Chaidir N."/>
            <person name="Claudel C."/>
            <person name="Donnadieu C."/>
            <person name="Faraut T."/>
            <person name="Fievet G."/>
            <person name="Helmstetter N."/>
            <person name="King M."/>
            <person name="Knapp S.J."/>
            <person name="Lai Z."/>
            <person name="Le Paslier M.C."/>
            <person name="Lippi Y."/>
            <person name="Lorenzon L."/>
            <person name="Mandel J.R."/>
            <person name="Marage G."/>
            <person name="Marchand G."/>
            <person name="Marquand E."/>
            <person name="Bret-Mestries E."/>
            <person name="Morien E."/>
            <person name="Nambeesan S."/>
            <person name="Nguyen T."/>
            <person name="Pegot-Espagnet P."/>
            <person name="Pouilly N."/>
            <person name="Raftis F."/>
            <person name="Sallet E."/>
            <person name="Schiex T."/>
            <person name="Thomas J."/>
            <person name="Vandecasteele C."/>
            <person name="Vares D."/>
            <person name="Vear F."/>
            <person name="Vautrin S."/>
            <person name="Crespi M."/>
            <person name="Mangin B."/>
            <person name="Burke J.M."/>
            <person name="Salse J."/>
            <person name="Munos S."/>
            <person name="Vincourt P."/>
            <person name="Rieseberg L.H."/>
            <person name="Langlade N.B."/>
        </authorList>
    </citation>
    <scope>NUCLEOTIDE SEQUENCE [LARGE SCALE GENOMIC DNA]</scope>
    <source>
        <strain evidence="3">cv. SF193</strain>
    </source>
</reference>
<proteinExistence type="predicted"/>
<protein>
    <submittedName>
        <fullName evidence="2">Uncharacterized protein</fullName>
    </submittedName>
</protein>
<gene>
    <name evidence="2" type="ORF">HannXRQ_Chr16g0504471</name>
</gene>
<keyword evidence="3" id="KW-1185">Reference proteome</keyword>
<evidence type="ECO:0000313" key="2">
    <source>
        <dbReference type="EMBL" id="OTF90882.1"/>
    </source>
</evidence>
<dbReference type="Proteomes" id="UP000215914">
    <property type="component" value="Chromosome 16"/>
</dbReference>
<keyword evidence="1" id="KW-0472">Membrane</keyword>
<evidence type="ECO:0000313" key="3">
    <source>
        <dbReference type="Proteomes" id="UP000215914"/>
    </source>
</evidence>
<accession>A0A251RXA6</accession>
<dbReference type="EMBL" id="CM007905">
    <property type="protein sequence ID" value="OTF90882.1"/>
    <property type="molecule type" value="Genomic_DNA"/>
</dbReference>